<evidence type="ECO:0000256" key="2">
    <source>
        <dbReference type="ARBA" id="ARBA00022729"/>
    </source>
</evidence>
<comment type="caution">
    <text evidence="8">The sequence shown here is derived from an EMBL/GenBank/DDBJ whole genome shotgun (WGS) entry which is preliminary data.</text>
</comment>
<keyword evidence="6" id="KW-0325">Glycoprotein</keyword>
<sequence>MANHIVHTYMTHTLLRKNAGLVITLRTSLKSLDGLKAEECYCYEKTPRALIFRRDHDDVTDMNSMIRLMSNNFIEDPLSRSRATDMKVTNSHLIESLSFTATAGPTHGPTLVFDWNRAPFKDIVPHNGQPTQWTFKLINHQWESSLYTNNQQFGPNFAQP</sequence>
<keyword evidence="5 7" id="KW-0443">Lipid metabolism</keyword>
<organism evidence="8 9">
    <name type="scientific">Necator americanus</name>
    <name type="common">Human hookworm</name>
    <dbReference type="NCBI Taxonomy" id="51031"/>
    <lineage>
        <taxon>Eukaryota</taxon>
        <taxon>Metazoa</taxon>
        <taxon>Ecdysozoa</taxon>
        <taxon>Nematoda</taxon>
        <taxon>Chromadorea</taxon>
        <taxon>Rhabditida</taxon>
        <taxon>Rhabditina</taxon>
        <taxon>Rhabditomorpha</taxon>
        <taxon>Strongyloidea</taxon>
        <taxon>Ancylostomatidae</taxon>
        <taxon>Bunostominae</taxon>
        <taxon>Necator</taxon>
    </lineage>
</organism>
<name>A0ABR1CMU8_NECAM</name>
<dbReference type="Proteomes" id="UP001303046">
    <property type="component" value="Unassembled WGS sequence"/>
</dbReference>
<evidence type="ECO:0000256" key="4">
    <source>
        <dbReference type="ARBA" id="ARBA00022963"/>
    </source>
</evidence>
<evidence type="ECO:0000313" key="8">
    <source>
        <dbReference type="EMBL" id="KAK6739682.1"/>
    </source>
</evidence>
<dbReference type="EC" id="3.1.1.-" evidence="7"/>
<dbReference type="EMBL" id="JAVFWL010000003">
    <property type="protein sequence ID" value="KAK6739682.1"/>
    <property type="molecule type" value="Genomic_DNA"/>
</dbReference>
<evidence type="ECO:0000313" key="9">
    <source>
        <dbReference type="Proteomes" id="UP001303046"/>
    </source>
</evidence>
<evidence type="ECO:0000256" key="3">
    <source>
        <dbReference type="ARBA" id="ARBA00022801"/>
    </source>
</evidence>
<comment type="similarity">
    <text evidence="1 7">Belongs to the phospholipase B-like family.</text>
</comment>
<evidence type="ECO:0000256" key="5">
    <source>
        <dbReference type="ARBA" id="ARBA00023098"/>
    </source>
</evidence>
<reference evidence="8 9" key="1">
    <citation type="submission" date="2023-08" db="EMBL/GenBank/DDBJ databases">
        <title>A Necator americanus chromosomal reference genome.</title>
        <authorList>
            <person name="Ilik V."/>
            <person name="Petrzelkova K.J."/>
            <person name="Pardy F."/>
            <person name="Fuh T."/>
            <person name="Niatou-Singa F.S."/>
            <person name="Gouil Q."/>
            <person name="Baker L."/>
            <person name="Ritchie M.E."/>
            <person name="Jex A.R."/>
            <person name="Gazzola D."/>
            <person name="Li H."/>
            <person name="Toshio Fujiwara R."/>
            <person name="Zhan B."/>
            <person name="Aroian R.V."/>
            <person name="Pafco B."/>
            <person name="Schwarz E.M."/>
        </authorList>
    </citation>
    <scope>NUCLEOTIDE SEQUENCE [LARGE SCALE GENOMIC DNA]</scope>
    <source>
        <strain evidence="8 9">Aroian</strain>
        <tissue evidence="8">Whole animal</tissue>
    </source>
</reference>
<comment type="function">
    <text evidence="7">Putative phospholipase.</text>
</comment>
<keyword evidence="2" id="KW-0732">Signal</keyword>
<dbReference type="Gene3D" id="3.60.60.30">
    <property type="match status" value="1"/>
</dbReference>
<protein>
    <recommendedName>
        <fullName evidence="7">Phospholipase B-like</fullName>
        <ecNumber evidence="7">3.1.1.-</ecNumber>
    </recommendedName>
</protein>
<dbReference type="PANTHER" id="PTHR12370">
    <property type="entry name" value="PHOSPHOLIPASE B-RELATED"/>
    <property type="match status" value="1"/>
</dbReference>
<evidence type="ECO:0000256" key="7">
    <source>
        <dbReference type="RuleBase" id="RU364138"/>
    </source>
</evidence>
<keyword evidence="9" id="KW-1185">Reference proteome</keyword>
<keyword evidence="4 7" id="KW-0442">Lipid degradation</keyword>
<accession>A0ABR1CMU8</accession>
<dbReference type="Pfam" id="PF04916">
    <property type="entry name" value="Phospholip_B"/>
    <property type="match status" value="2"/>
</dbReference>
<gene>
    <name evidence="8" type="primary">Necator_chrIII.g9043</name>
    <name evidence="8" type="ORF">RB195_008278</name>
</gene>
<keyword evidence="3 7" id="KW-0378">Hydrolase</keyword>
<proteinExistence type="inferred from homology"/>
<dbReference type="InterPro" id="IPR007000">
    <property type="entry name" value="PLipase_B-like"/>
</dbReference>
<evidence type="ECO:0000256" key="6">
    <source>
        <dbReference type="ARBA" id="ARBA00023180"/>
    </source>
</evidence>
<evidence type="ECO:0000256" key="1">
    <source>
        <dbReference type="ARBA" id="ARBA00007835"/>
    </source>
</evidence>
<dbReference type="PANTHER" id="PTHR12370:SF3">
    <property type="entry name" value="PHOSPHOLIPASE B-LIKE 2-RELATED"/>
    <property type="match status" value="1"/>
</dbReference>